<proteinExistence type="inferred from homology"/>
<dbReference type="PANTHER" id="PTHR16040">
    <property type="entry name" value="AUSTRALIN, ISOFORM A-RELATED"/>
    <property type="match status" value="1"/>
</dbReference>
<evidence type="ECO:0000313" key="13">
    <source>
        <dbReference type="Proteomes" id="UP001470230"/>
    </source>
</evidence>
<protein>
    <recommendedName>
        <fullName evidence="11">Borealin N-terminal domain-containing protein</fullName>
    </recommendedName>
</protein>
<evidence type="ECO:0000256" key="9">
    <source>
        <dbReference type="ARBA" id="ARBA00023328"/>
    </source>
</evidence>
<gene>
    <name evidence="12" type="ORF">M9Y10_029361</name>
</gene>
<sequence>MNTDTILADFDQEVKNRCELIRVNAENVSANLQSALDLTLLAIPENVRKMTVKELMEKYHGDIQKAASLNSSAKSPPPSPKRKAQSPFASSNNNSKKMAKKETPTQQKNTVTKSKSPKQVLTKSPTHLTSSSQFSGHTSNLSNNTPRGTPRSKPSPKSPKMPKKP</sequence>
<keyword evidence="8" id="KW-0131">Cell cycle</keyword>
<reference evidence="12 13" key="1">
    <citation type="submission" date="2024-04" db="EMBL/GenBank/DDBJ databases">
        <title>Tritrichomonas musculus Genome.</title>
        <authorList>
            <person name="Alves-Ferreira E."/>
            <person name="Grigg M."/>
            <person name="Lorenzi H."/>
            <person name="Galac M."/>
        </authorList>
    </citation>
    <scope>NUCLEOTIDE SEQUENCE [LARGE SCALE GENOMIC DNA]</scope>
    <source>
        <strain evidence="12 13">EAF2021</strain>
    </source>
</reference>
<dbReference type="Proteomes" id="UP001470230">
    <property type="component" value="Unassembled WGS sequence"/>
</dbReference>
<feature type="region of interest" description="Disordered" evidence="10">
    <location>
        <begin position="66"/>
        <end position="165"/>
    </location>
</feature>
<feature type="domain" description="Borealin N-terminal" evidence="11">
    <location>
        <begin position="4"/>
        <end position="58"/>
    </location>
</feature>
<keyword evidence="13" id="KW-1185">Reference proteome</keyword>
<evidence type="ECO:0000256" key="7">
    <source>
        <dbReference type="ARBA" id="ARBA00023242"/>
    </source>
</evidence>
<keyword evidence="9" id="KW-0137">Centromere</keyword>
<evidence type="ECO:0000256" key="2">
    <source>
        <dbReference type="ARBA" id="ARBA00004584"/>
    </source>
</evidence>
<evidence type="ECO:0000256" key="4">
    <source>
        <dbReference type="ARBA" id="ARBA00022454"/>
    </source>
</evidence>
<accession>A0ABR2KMD2</accession>
<dbReference type="Pfam" id="PF10444">
    <property type="entry name" value="Nbl1_Borealin_N"/>
    <property type="match status" value="1"/>
</dbReference>
<evidence type="ECO:0000256" key="10">
    <source>
        <dbReference type="SAM" id="MobiDB-lite"/>
    </source>
</evidence>
<keyword evidence="5" id="KW-0132">Cell division</keyword>
<dbReference type="InterPro" id="IPR018867">
    <property type="entry name" value="Cell_div_borealin"/>
</dbReference>
<feature type="compositionally biased region" description="Low complexity" evidence="10">
    <location>
        <begin position="85"/>
        <end position="96"/>
    </location>
</feature>
<organism evidence="12 13">
    <name type="scientific">Tritrichomonas musculus</name>
    <dbReference type="NCBI Taxonomy" id="1915356"/>
    <lineage>
        <taxon>Eukaryota</taxon>
        <taxon>Metamonada</taxon>
        <taxon>Parabasalia</taxon>
        <taxon>Tritrichomonadida</taxon>
        <taxon>Tritrichomonadidae</taxon>
        <taxon>Tritrichomonas</taxon>
    </lineage>
</organism>
<evidence type="ECO:0000313" key="12">
    <source>
        <dbReference type="EMBL" id="KAK8892138.1"/>
    </source>
</evidence>
<evidence type="ECO:0000256" key="8">
    <source>
        <dbReference type="ARBA" id="ARBA00023306"/>
    </source>
</evidence>
<keyword evidence="7" id="KW-0539">Nucleus</keyword>
<comment type="similarity">
    <text evidence="3">Belongs to the borealin family.</text>
</comment>
<evidence type="ECO:0000256" key="5">
    <source>
        <dbReference type="ARBA" id="ARBA00022618"/>
    </source>
</evidence>
<comment type="subcellular location">
    <subcellularLocation>
        <location evidence="2">Chromosome</location>
        <location evidence="2">Centromere</location>
    </subcellularLocation>
    <subcellularLocation>
        <location evidence="1">Nucleus</location>
    </subcellularLocation>
</comment>
<dbReference type="PANTHER" id="PTHR16040:SF7">
    <property type="entry name" value="AUSTRALIN, ISOFORM A-RELATED"/>
    <property type="match status" value="1"/>
</dbReference>
<evidence type="ECO:0000256" key="3">
    <source>
        <dbReference type="ARBA" id="ARBA00009914"/>
    </source>
</evidence>
<feature type="compositionally biased region" description="Polar residues" evidence="10">
    <location>
        <begin position="104"/>
        <end position="147"/>
    </location>
</feature>
<keyword evidence="6" id="KW-0498">Mitosis</keyword>
<dbReference type="EMBL" id="JAPFFF010000004">
    <property type="protein sequence ID" value="KAK8892138.1"/>
    <property type="molecule type" value="Genomic_DNA"/>
</dbReference>
<dbReference type="Gene3D" id="6.10.250.1900">
    <property type="match status" value="1"/>
</dbReference>
<dbReference type="InterPro" id="IPR018851">
    <property type="entry name" value="Borealin_N"/>
</dbReference>
<evidence type="ECO:0000256" key="6">
    <source>
        <dbReference type="ARBA" id="ARBA00022776"/>
    </source>
</evidence>
<evidence type="ECO:0000256" key="1">
    <source>
        <dbReference type="ARBA" id="ARBA00004123"/>
    </source>
</evidence>
<name>A0ABR2KMD2_9EUKA</name>
<evidence type="ECO:0000259" key="11">
    <source>
        <dbReference type="Pfam" id="PF10444"/>
    </source>
</evidence>
<comment type="caution">
    <text evidence="12">The sequence shown here is derived from an EMBL/GenBank/DDBJ whole genome shotgun (WGS) entry which is preliminary data.</text>
</comment>
<keyword evidence="4" id="KW-0158">Chromosome</keyword>